<feature type="transmembrane region" description="Helical" evidence="6">
    <location>
        <begin position="198"/>
        <end position="222"/>
    </location>
</feature>
<feature type="transmembrane region" description="Helical" evidence="6">
    <location>
        <begin position="29"/>
        <end position="50"/>
    </location>
</feature>
<proteinExistence type="predicted"/>
<dbReference type="Pfam" id="PF01943">
    <property type="entry name" value="Polysacc_synt"/>
    <property type="match status" value="1"/>
</dbReference>
<dbReference type="Proteomes" id="UP000290407">
    <property type="component" value="Unassembled WGS sequence"/>
</dbReference>
<comment type="caution">
    <text evidence="7">The sequence shown here is derived from an EMBL/GenBank/DDBJ whole genome shotgun (WGS) entry which is preliminary data.</text>
</comment>
<reference evidence="7 8" key="1">
    <citation type="submission" date="2019-01" db="EMBL/GenBank/DDBJ databases">
        <title>Spirosoma flava sp. nov., a propanil-degrading bacterium isolated from herbicide-contaminated soil.</title>
        <authorList>
            <person name="Zhang L."/>
            <person name="Jiang J.-D."/>
        </authorList>
    </citation>
    <scope>NUCLEOTIDE SEQUENCE [LARGE SCALE GENOMIC DNA]</scope>
    <source>
        <strain evidence="7 8">TY50</strain>
    </source>
</reference>
<accession>A0A4Q2UKG1</accession>
<dbReference type="InterPro" id="IPR002797">
    <property type="entry name" value="Polysacc_synth"/>
</dbReference>
<feature type="transmembrane region" description="Helical" evidence="6">
    <location>
        <begin position="328"/>
        <end position="351"/>
    </location>
</feature>
<feature type="transmembrane region" description="Helical" evidence="6">
    <location>
        <begin position="390"/>
        <end position="410"/>
    </location>
</feature>
<gene>
    <name evidence="7" type="ORF">EQG79_13945</name>
</gene>
<feature type="transmembrane region" description="Helical" evidence="6">
    <location>
        <begin position="251"/>
        <end position="275"/>
    </location>
</feature>
<feature type="transmembrane region" description="Helical" evidence="6">
    <location>
        <begin position="357"/>
        <end position="378"/>
    </location>
</feature>
<dbReference type="InterPro" id="IPR050833">
    <property type="entry name" value="Poly_Biosynth_Transport"/>
</dbReference>
<evidence type="ECO:0000256" key="5">
    <source>
        <dbReference type="ARBA" id="ARBA00023136"/>
    </source>
</evidence>
<evidence type="ECO:0000256" key="1">
    <source>
        <dbReference type="ARBA" id="ARBA00004651"/>
    </source>
</evidence>
<evidence type="ECO:0000256" key="4">
    <source>
        <dbReference type="ARBA" id="ARBA00022989"/>
    </source>
</evidence>
<dbReference type="AlphaFoldDB" id="A0A4Q2UKG1"/>
<evidence type="ECO:0000256" key="3">
    <source>
        <dbReference type="ARBA" id="ARBA00022692"/>
    </source>
</evidence>
<dbReference type="GO" id="GO:0005886">
    <property type="term" value="C:plasma membrane"/>
    <property type="evidence" value="ECO:0007669"/>
    <property type="project" value="UniProtKB-SubCell"/>
</dbReference>
<evidence type="ECO:0008006" key="9">
    <source>
        <dbReference type="Google" id="ProtNLM"/>
    </source>
</evidence>
<sequence>MSMKRFFIQRINRIDTRSLLVYRNIIESIFLKGASVLIGFVTVTLTVQYIPVNDFGIWMTITFLTSWFSLVDVSFGNGLRNNLVLFFNHGDDTSAREHISTLYFLSALCALGLCLLFGLAPGLVDWTTLLHITSDQPARINAIITYTLIGFSLQLVLKPINSILLADQRTATVARIMLLINALIVVLIYLVSVMSTPSLLLIAHISNTVPLLVFALASVYFFRTQYARVRPAFRHIRFELTGKLLNVSGQFFFLQLISVLVFTSGGLFISFFLGSGHVAPFSIANKYFSLLTFLYGIVITPYWSAFTDACVKQDIDWIQETMRRLNRLSLAMAALALLMFVVAQPVFAFWIGPKIPIPVGLCGWLTAYVISFIFLSNYNYFVNGAGQLGPLVRASLIGAVLYVPLNYLLFRYAQAGPASVVIAGTIWNCFLLIVCVGQYRRFIHNRAQPSVYADLLSH</sequence>
<keyword evidence="2" id="KW-1003">Cell membrane</keyword>
<evidence type="ECO:0000256" key="6">
    <source>
        <dbReference type="SAM" id="Phobius"/>
    </source>
</evidence>
<evidence type="ECO:0000313" key="7">
    <source>
        <dbReference type="EMBL" id="RYC69696.1"/>
    </source>
</evidence>
<keyword evidence="3 6" id="KW-0812">Transmembrane</keyword>
<organism evidence="7 8">
    <name type="scientific">Spirosoma sordidisoli</name>
    <dbReference type="NCBI Taxonomy" id="2502893"/>
    <lineage>
        <taxon>Bacteria</taxon>
        <taxon>Pseudomonadati</taxon>
        <taxon>Bacteroidota</taxon>
        <taxon>Cytophagia</taxon>
        <taxon>Cytophagales</taxon>
        <taxon>Cytophagaceae</taxon>
        <taxon>Spirosoma</taxon>
    </lineage>
</organism>
<keyword evidence="5 6" id="KW-0472">Membrane</keyword>
<dbReference type="PANTHER" id="PTHR30250:SF26">
    <property type="entry name" value="PSMA PROTEIN"/>
    <property type="match status" value="1"/>
</dbReference>
<keyword evidence="8" id="KW-1185">Reference proteome</keyword>
<comment type="subcellular location">
    <subcellularLocation>
        <location evidence="1">Cell membrane</location>
        <topology evidence="1">Multi-pass membrane protein</topology>
    </subcellularLocation>
</comment>
<evidence type="ECO:0000313" key="8">
    <source>
        <dbReference type="Proteomes" id="UP000290407"/>
    </source>
</evidence>
<feature type="transmembrane region" description="Helical" evidence="6">
    <location>
        <begin position="100"/>
        <end position="120"/>
    </location>
</feature>
<feature type="transmembrane region" description="Helical" evidence="6">
    <location>
        <begin position="172"/>
        <end position="192"/>
    </location>
</feature>
<feature type="transmembrane region" description="Helical" evidence="6">
    <location>
        <begin position="416"/>
        <end position="436"/>
    </location>
</feature>
<feature type="transmembrane region" description="Helical" evidence="6">
    <location>
        <begin position="140"/>
        <end position="160"/>
    </location>
</feature>
<dbReference type="PANTHER" id="PTHR30250">
    <property type="entry name" value="PST FAMILY PREDICTED COLANIC ACID TRANSPORTER"/>
    <property type="match status" value="1"/>
</dbReference>
<feature type="transmembrane region" description="Helical" evidence="6">
    <location>
        <begin position="56"/>
        <end position="79"/>
    </location>
</feature>
<feature type="transmembrane region" description="Helical" evidence="6">
    <location>
        <begin position="287"/>
        <end position="307"/>
    </location>
</feature>
<name>A0A4Q2UKG1_9BACT</name>
<evidence type="ECO:0000256" key="2">
    <source>
        <dbReference type="ARBA" id="ARBA00022475"/>
    </source>
</evidence>
<dbReference type="EMBL" id="SBLB01000003">
    <property type="protein sequence ID" value="RYC69696.1"/>
    <property type="molecule type" value="Genomic_DNA"/>
</dbReference>
<protein>
    <recommendedName>
        <fullName evidence="9">Polysaccharide biosynthesis protein</fullName>
    </recommendedName>
</protein>
<keyword evidence="4 6" id="KW-1133">Transmembrane helix</keyword>